<name>A0ABN9QKT4_9DINO</name>
<evidence type="ECO:0008006" key="9">
    <source>
        <dbReference type="Google" id="ProtNLM"/>
    </source>
</evidence>
<keyword evidence="5" id="KW-1133">Transmembrane helix</keyword>
<feature type="coiled-coil region" evidence="3">
    <location>
        <begin position="534"/>
        <end position="561"/>
    </location>
</feature>
<evidence type="ECO:0000256" key="3">
    <source>
        <dbReference type="SAM" id="Coils"/>
    </source>
</evidence>
<keyword evidence="8" id="KW-1185">Reference proteome</keyword>
<reference evidence="7" key="1">
    <citation type="submission" date="2023-10" db="EMBL/GenBank/DDBJ databases">
        <authorList>
            <person name="Chen Y."/>
            <person name="Shah S."/>
            <person name="Dougan E. K."/>
            <person name="Thang M."/>
            <person name="Chan C."/>
        </authorList>
    </citation>
    <scope>NUCLEOTIDE SEQUENCE [LARGE SCALE GENOMIC DNA]</scope>
</reference>
<dbReference type="InterPro" id="IPR002347">
    <property type="entry name" value="SDR_fam"/>
</dbReference>
<keyword evidence="5" id="KW-0812">Transmembrane</keyword>
<feature type="region of interest" description="Disordered" evidence="4">
    <location>
        <begin position="593"/>
        <end position="669"/>
    </location>
</feature>
<accession>A0ABN9QKT4</accession>
<keyword evidence="2" id="KW-0560">Oxidoreductase</keyword>
<sequence>MHWGPCSLVGVQVLITGASSGIGAATAWRYAELGCRLALAGRRTERLEALKGELLARFPTLPPPLPVTLDVSDMAAVKALPAKLAEAGMPEVDILINNAGLALGVSAADENDMGDVQTMVQTNILGVMGGLFGGVLGEGRGLRAAYAFIVGQVISTVWRNLPERQGGQGLAEGAVPGGLSVTRRGIELELFGFWWWCLFGVAVLMAAYGIHWLFMQREHPRFVVLVLGDVGHSPRMQYHVRSLAKLGYVDFIGYPGSDPVKDVKENPRVRLRYVRPFRSPLAVPYVVYAACRVLWESAQLAWFLAVASRPRAFLVQNPPAIPSLLWVAVASRLRGAPMAASGGGSRWLSGCSGLCAYPGWTGRALAMELLESFFRQPLRRGNKQRGDAAKQPGQQWQCRRCNGLPNDLTRDCCRGCGAARPAGVRRGGPDGRPTPPARGAAGGVGHQHPSAASAGAPGATTVPPRQWPARPPSPEERAAAAAGKTAALGAAADLLRGAGFDEEADALRKAAARLAKDAAGAKPGARLDSCEAFVSRAERRLAAARADVDAAEAALEAAQTRAAERDVELQEGQRADLALGLEPTDPGCLEPSEIRGPERPPGCWDGFAPDFGEGSEEEEFEKGAKQRYSPGLARAGDDAVPFGGDSGAGAQPGVADARPVPGGLDGSRGAAAAAKLGGRAASGTRLGLEPTALGSLVPAEFRSPALLDGPVGGPAELASPAPSMSRRPR</sequence>
<evidence type="ECO:0000256" key="6">
    <source>
        <dbReference type="SAM" id="SignalP"/>
    </source>
</evidence>
<keyword evidence="5" id="KW-0472">Membrane</keyword>
<dbReference type="Pfam" id="PF00106">
    <property type="entry name" value="adh_short"/>
    <property type="match status" value="1"/>
</dbReference>
<dbReference type="SUPFAM" id="SSF51735">
    <property type="entry name" value="NAD(P)-binding Rossmann-fold domains"/>
    <property type="match status" value="1"/>
</dbReference>
<feature type="compositionally biased region" description="Low complexity" evidence="4">
    <location>
        <begin position="449"/>
        <end position="464"/>
    </location>
</feature>
<organism evidence="7 8">
    <name type="scientific">Prorocentrum cordatum</name>
    <dbReference type="NCBI Taxonomy" id="2364126"/>
    <lineage>
        <taxon>Eukaryota</taxon>
        <taxon>Sar</taxon>
        <taxon>Alveolata</taxon>
        <taxon>Dinophyceae</taxon>
        <taxon>Prorocentrales</taxon>
        <taxon>Prorocentraceae</taxon>
        <taxon>Prorocentrum</taxon>
    </lineage>
</organism>
<dbReference type="Proteomes" id="UP001189429">
    <property type="component" value="Unassembled WGS sequence"/>
</dbReference>
<feature type="region of interest" description="Disordered" evidence="4">
    <location>
        <begin position="704"/>
        <end position="729"/>
    </location>
</feature>
<gene>
    <name evidence="7" type="ORF">PCOR1329_LOCUS12820</name>
</gene>
<feature type="signal peptide" evidence="6">
    <location>
        <begin position="1"/>
        <end position="20"/>
    </location>
</feature>
<dbReference type="PANTHER" id="PTHR42901">
    <property type="entry name" value="ALCOHOL DEHYDROGENASE"/>
    <property type="match status" value="1"/>
</dbReference>
<proteinExistence type="inferred from homology"/>
<dbReference type="InterPro" id="IPR036291">
    <property type="entry name" value="NAD(P)-bd_dom_sf"/>
</dbReference>
<protein>
    <recommendedName>
        <fullName evidence="9">RanBP2-type domain-containing protein</fullName>
    </recommendedName>
</protein>
<evidence type="ECO:0000256" key="2">
    <source>
        <dbReference type="ARBA" id="ARBA00023002"/>
    </source>
</evidence>
<comment type="caution">
    <text evidence="7">The sequence shown here is derived from an EMBL/GenBank/DDBJ whole genome shotgun (WGS) entry which is preliminary data.</text>
</comment>
<keyword evidence="6" id="KW-0732">Signal</keyword>
<comment type="similarity">
    <text evidence="1">Belongs to the short-chain dehydrogenases/reductases (SDR) family.</text>
</comment>
<keyword evidence="3" id="KW-0175">Coiled coil</keyword>
<evidence type="ECO:0000313" key="7">
    <source>
        <dbReference type="EMBL" id="CAK0806694.1"/>
    </source>
</evidence>
<dbReference type="Gene3D" id="3.40.50.720">
    <property type="entry name" value="NAD(P)-binding Rossmann-like Domain"/>
    <property type="match status" value="1"/>
</dbReference>
<feature type="chain" id="PRO_5047514440" description="RanBP2-type domain-containing protein" evidence="6">
    <location>
        <begin position="21"/>
        <end position="729"/>
    </location>
</feature>
<dbReference type="EMBL" id="CAUYUJ010003769">
    <property type="protein sequence ID" value="CAK0806694.1"/>
    <property type="molecule type" value="Genomic_DNA"/>
</dbReference>
<dbReference type="PRINTS" id="PR00081">
    <property type="entry name" value="GDHRDH"/>
</dbReference>
<evidence type="ECO:0000256" key="4">
    <source>
        <dbReference type="SAM" id="MobiDB-lite"/>
    </source>
</evidence>
<feature type="region of interest" description="Disordered" evidence="4">
    <location>
        <begin position="422"/>
        <end position="484"/>
    </location>
</feature>
<feature type="transmembrane region" description="Helical" evidence="5">
    <location>
        <begin position="193"/>
        <end position="214"/>
    </location>
</feature>
<evidence type="ECO:0000313" key="8">
    <source>
        <dbReference type="Proteomes" id="UP001189429"/>
    </source>
</evidence>
<evidence type="ECO:0000256" key="1">
    <source>
        <dbReference type="ARBA" id="ARBA00006484"/>
    </source>
</evidence>
<evidence type="ECO:0000256" key="5">
    <source>
        <dbReference type="SAM" id="Phobius"/>
    </source>
</evidence>
<dbReference type="PANTHER" id="PTHR42901:SF1">
    <property type="entry name" value="ALCOHOL DEHYDROGENASE"/>
    <property type="match status" value="1"/>
</dbReference>